<dbReference type="GO" id="GO:0016887">
    <property type="term" value="F:ATP hydrolysis activity"/>
    <property type="evidence" value="ECO:0007669"/>
    <property type="project" value="InterPro"/>
</dbReference>
<dbReference type="PANTHER" id="PTHR24223">
    <property type="entry name" value="ATP-BINDING CASSETTE SUB-FAMILY C"/>
    <property type="match status" value="1"/>
</dbReference>
<dbReference type="AlphaFoldDB" id="A0A4C1ZJ74"/>
<dbReference type="PROSITE" id="PS00211">
    <property type="entry name" value="ABC_TRANSPORTER_1"/>
    <property type="match status" value="1"/>
</dbReference>
<dbReference type="PANTHER" id="PTHR24223:SF456">
    <property type="entry name" value="MULTIDRUG RESISTANCE-ASSOCIATED PROTEIN LETHAL(2)03659"/>
    <property type="match status" value="1"/>
</dbReference>
<sequence length="359" mass="40122">MICTDVLGDKVGLAITQAISMTFLIQFGLRQSAEVSNQLMAVERLMEYMQLPAEKGIKPDDIDTRQARKANIKLPSYRTPPRGWPDCGRVEFRALSLRYGPGDDPDGWVLKDLSFVIQPCEKVGIVGRTGAGKSSLIQAMFRLAHLKGDIIIDKVNAGDVTLEDLRKHLSIIPQDPMLFNGTLRRNLDPFEEFSDDALWTALSEVELKESLSNPSGLAMHVLDGGANLSVGQRQLICLARALLRNNRLLMMDEATANVDPHTDNLIQQTIRTKFTDCTVLTIAHRLNTIMDSDKVLVMELGNLVEFDHPYVLLQKKGAIPEEDGYFRKMVLETGADTFSKLEQIAKECYMKKSQQDTSL</sequence>
<evidence type="ECO:0000256" key="4">
    <source>
        <dbReference type="ARBA" id="ARBA00022692"/>
    </source>
</evidence>
<dbReference type="InterPro" id="IPR027417">
    <property type="entry name" value="P-loop_NTPase"/>
</dbReference>
<keyword evidence="3" id="KW-0813">Transport</keyword>
<keyword evidence="11" id="KW-1185">Reference proteome</keyword>
<reference evidence="10 11" key="1">
    <citation type="journal article" date="2019" name="Commun. Biol.">
        <title>The bagworm genome reveals a unique fibroin gene that provides high tensile strength.</title>
        <authorList>
            <person name="Kono N."/>
            <person name="Nakamura H."/>
            <person name="Ohtoshi R."/>
            <person name="Tomita M."/>
            <person name="Numata K."/>
            <person name="Arakawa K."/>
        </authorList>
    </citation>
    <scope>NUCLEOTIDE SEQUENCE [LARGE SCALE GENOMIC DNA]</scope>
</reference>
<evidence type="ECO:0000256" key="3">
    <source>
        <dbReference type="ARBA" id="ARBA00022448"/>
    </source>
</evidence>
<keyword evidence="8" id="KW-0472">Membrane</keyword>
<evidence type="ECO:0000259" key="9">
    <source>
        <dbReference type="PROSITE" id="PS50893"/>
    </source>
</evidence>
<proteinExistence type="inferred from homology"/>
<dbReference type="SMART" id="SM00382">
    <property type="entry name" value="AAA"/>
    <property type="match status" value="1"/>
</dbReference>
<evidence type="ECO:0000256" key="6">
    <source>
        <dbReference type="ARBA" id="ARBA00022840"/>
    </source>
</evidence>
<dbReference type="Pfam" id="PF00005">
    <property type="entry name" value="ABC_tran"/>
    <property type="match status" value="1"/>
</dbReference>
<evidence type="ECO:0000256" key="5">
    <source>
        <dbReference type="ARBA" id="ARBA00022741"/>
    </source>
</evidence>
<keyword evidence="5" id="KW-0547">Nucleotide-binding</keyword>
<comment type="similarity">
    <text evidence="2">Belongs to the ABC transporter superfamily. ABCC family. Conjugate transporter (TC 3.A.1.208) subfamily.</text>
</comment>
<evidence type="ECO:0000313" key="10">
    <source>
        <dbReference type="EMBL" id="GBP87174.1"/>
    </source>
</evidence>
<comment type="subcellular location">
    <subcellularLocation>
        <location evidence="1">Membrane</location>
        <topology evidence="1">Multi-pass membrane protein</topology>
    </subcellularLocation>
</comment>
<name>A0A4C1ZJ74_EUMVA</name>
<evidence type="ECO:0000256" key="1">
    <source>
        <dbReference type="ARBA" id="ARBA00004141"/>
    </source>
</evidence>
<dbReference type="Proteomes" id="UP000299102">
    <property type="component" value="Unassembled WGS sequence"/>
</dbReference>
<keyword evidence="4" id="KW-0812">Transmembrane</keyword>
<dbReference type="Gene3D" id="3.40.50.300">
    <property type="entry name" value="P-loop containing nucleotide triphosphate hydrolases"/>
    <property type="match status" value="1"/>
</dbReference>
<dbReference type="PROSITE" id="PS50893">
    <property type="entry name" value="ABC_TRANSPORTER_2"/>
    <property type="match status" value="1"/>
</dbReference>
<dbReference type="FunFam" id="3.40.50.300:FF:000163">
    <property type="entry name" value="Multidrug resistance-associated protein member 4"/>
    <property type="match status" value="1"/>
</dbReference>
<dbReference type="GO" id="GO:0016020">
    <property type="term" value="C:membrane"/>
    <property type="evidence" value="ECO:0007669"/>
    <property type="project" value="UniProtKB-SubCell"/>
</dbReference>
<comment type="caution">
    <text evidence="10">The sequence shown here is derived from an EMBL/GenBank/DDBJ whole genome shotgun (WGS) entry which is preliminary data.</text>
</comment>
<keyword evidence="6" id="KW-0067">ATP-binding</keyword>
<organism evidence="10 11">
    <name type="scientific">Eumeta variegata</name>
    <name type="common">Bagworm moth</name>
    <name type="synonym">Eumeta japonica</name>
    <dbReference type="NCBI Taxonomy" id="151549"/>
    <lineage>
        <taxon>Eukaryota</taxon>
        <taxon>Metazoa</taxon>
        <taxon>Ecdysozoa</taxon>
        <taxon>Arthropoda</taxon>
        <taxon>Hexapoda</taxon>
        <taxon>Insecta</taxon>
        <taxon>Pterygota</taxon>
        <taxon>Neoptera</taxon>
        <taxon>Endopterygota</taxon>
        <taxon>Lepidoptera</taxon>
        <taxon>Glossata</taxon>
        <taxon>Ditrysia</taxon>
        <taxon>Tineoidea</taxon>
        <taxon>Psychidae</taxon>
        <taxon>Oiketicinae</taxon>
        <taxon>Eumeta</taxon>
    </lineage>
</organism>
<gene>
    <name evidence="10" type="primary">l(2)03659</name>
    <name evidence="10" type="ORF">EVAR_61180_1</name>
</gene>
<dbReference type="SUPFAM" id="SSF52540">
    <property type="entry name" value="P-loop containing nucleoside triphosphate hydrolases"/>
    <property type="match status" value="1"/>
</dbReference>
<protein>
    <submittedName>
        <fullName evidence="10">Probable multidrug resistance-associated protein lethal(2)03659</fullName>
    </submittedName>
</protein>
<dbReference type="GO" id="GO:0005524">
    <property type="term" value="F:ATP binding"/>
    <property type="evidence" value="ECO:0007669"/>
    <property type="project" value="UniProtKB-KW"/>
</dbReference>
<dbReference type="EMBL" id="BGZK01001840">
    <property type="protein sequence ID" value="GBP87174.1"/>
    <property type="molecule type" value="Genomic_DNA"/>
</dbReference>
<evidence type="ECO:0000313" key="11">
    <source>
        <dbReference type="Proteomes" id="UP000299102"/>
    </source>
</evidence>
<evidence type="ECO:0000256" key="8">
    <source>
        <dbReference type="ARBA" id="ARBA00023136"/>
    </source>
</evidence>
<keyword evidence="7" id="KW-1133">Transmembrane helix</keyword>
<dbReference type="InterPro" id="IPR003593">
    <property type="entry name" value="AAA+_ATPase"/>
</dbReference>
<feature type="domain" description="ABC transporter" evidence="9">
    <location>
        <begin position="92"/>
        <end position="325"/>
    </location>
</feature>
<dbReference type="CDD" id="cd03244">
    <property type="entry name" value="ABCC_MRP_domain2"/>
    <property type="match status" value="1"/>
</dbReference>
<dbReference type="InterPro" id="IPR017871">
    <property type="entry name" value="ABC_transporter-like_CS"/>
</dbReference>
<dbReference type="InterPro" id="IPR050173">
    <property type="entry name" value="ABC_transporter_C-like"/>
</dbReference>
<evidence type="ECO:0000256" key="2">
    <source>
        <dbReference type="ARBA" id="ARBA00009726"/>
    </source>
</evidence>
<dbReference type="OrthoDB" id="6500128at2759"/>
<dbReference type="InterPro" id="IPR003439">
    <property type="entry name" value="ABC_transporter-like_ATP-bd"/>
</dbReference>
<dbReference type="GO" id="GO:0042626">
    <property type="term" value="F:ATPase-coupled transmembrane transporter activity"/>
    <property type="evidence" value="ECO:0007669"/>
    <property type="project" value="TreeGrafter"/>
</dbReference>
<accession>A0A4C1ZJ74</accession>
<evidence type="ECO:0000256" key="7">
    <source>
        <dbReference type="ARBA" id="ARBA00022989"/>
    </source>
</evidence>
<dbReference type="STRING" id="151549.A0A4C1ZJ74"/>